<dbReference type="EMBL" id="CP020557">
    <property type="protein sequence ID" value="ARF68244.1"/>
    <property type="molecule type" value="Genomic_DNA"/>
</dbReference>
<name>A0A1U9YN33_9BACL</name>
<dbReference type="Proteomes" id="UP000192727">
    <property type="component" value="Chromosome"/>
</dbReference>
<dbReference type="AlphaFoldDB" id="A0A1U9YN33"/>
<reference evidence="1 2" key="1">
    <citation type="submission" date="2017-03" db="EMBL/GenBank/DDBJ databases">
        <title>Paenibacillus larvae genome sequencing.</title>
        <authorList>
            <person name="Dingman D.W."/>
        </authorList>
    </citation>
    <scope>NUCLEOTIDE SEQUENCE [LARGE SCALE GENOMIC DNA]</scope>
    <source>
        <strain evidence="1 2">SAG 10367</strain>
    </source>
</reference>
<proteinExistence type="predicted"/>
<dbReference type="GeneID" id="64220905"/>
<dbReference type="RefSeq" id="WP_036655568.1">
    <property type="nucleotide sequence ID" value="NZ_CP019794.1"/>
</dbReference>
<accession>A0A1U9YN33</accession>
<gene>
    <name evidence="1" type="ORF">B7C51_11140</name>
</gene>
<evidence type="ECO:0000313" key="2">
    <source>
        <dbReference type="Proteomes" id="UP000192727"/>
    </source>
</evidence>
<evidence type="ECO:0000313" key="1">
    <source>
        <dbReference type="EMBL" id="ARF68244.1"/>
    </source>
</evidence>
<organism evidence="1 2">
    <name type="scientific">Paenibacillus larvae subsp. pulvifaciens</name>
    <dbReference type="NCBI Taxonomy" id="1477"/>
    <lineage>
        <taxon>Bacteria</taxon>
        <taxon>Bacillati</taxon>
        <taxon>Bacillota</taxon>
        <taxon>Bacilli</taxon>
        <taxon>Bacillales</taxon>
        <taxon>Paenibacillaceae</taxon>
        <taxon>Paenibacillus</taxon>
    </lineage>
</organism>
<sequence>MRPDTRRVLNGIQLFVEILIGIGFFLALVPFLYIWSSGWVVPLVLISFILSIVTGNGTFLFSGLNILMALLSFIPLLGYIPRLIGILLALLNCGILNRPSRF</sequence>
<protein>
    <submittedName>
        <fullName evidence="1">Uncharacterized protein</fullName>
    </submittedName>
</protein>